<dbReference type="InterPro" id="IPR002220">
    <property type="entry name" value="DapA-like"/>
</dbReference>
<organism evidence="3">
    <name type="scientific">Magallana gigas</name>
    <name type="common">Pacific oyster</name>
    <name type="synonym">Crassostrea gigas</name>
    <dbReference type="NCBI Taxonomy" id="29159"/>
    <lineage>
        <taxon>Eukaryota</taxon>
        <taxon>Metazoa</taxon>
        <taxon>Spiralia</taxon>
        <taxon>Lophotrochozoa</taxon>
        <taxon>Mollusca</taxon>
        <taxon>Bivalvia</taxon>
        <taxon>Autobranchia</taxon>
        <taxon>Pteriomorphia</taxon>
        <taxon>Ostreida</taxon>
        <taxon>Ostreoidea</taxon>
        <taxon>Ostreidae</taxon>
        <taxon>Magallana</taxon>
    </lineage>
</organism>
<dbReference type="InterPro" id="IPR013785">
    <property type="entry name" value="Aldolase_TIM"/>
</dbReference>
<protein>
    <submittedName>
        <fullName evidence="3">Dihydrodipicolinate synthase-like, mitochondrial</fullName>
    </submittedName>
</protein>
<dbReference type="AlphaFoldDB" id="K1Q307"/>
<dbReference type="GO" id="GO:0009436">
    <property type="term" value="P:glyoxylate catabolic process"/>
    <property type="evidence" value="ECO:0007669"/>
    <property type="project" value="TreeGrafter"/>
</dbReference>
<accession>K1Q307</accession>
<dbReference type="HOGENOM" id="CLU_2006091_0_0_1"/>
<dbReference type="SUPFAM" id="SSF51569">
    <property type="entry name" value="Aldolase"/>
    <property type="match status" value="1"/>
</dbReference>
<evidence type="ECO:0000313" key="3">
    <source>
        <dbReference type="EMBL" id="EKC25769.1"/>
    </source>
</evidence>
<evidence type="ECO:0000256" key="2">
    <source>
        <dbReference type="ARBA" id="ARBA00023239"/>
    </source>
</evidence>
<dbReference type="GO" id="GO:0008840">
    <property type="term" value="F:4-hydroxy-tetrahydrodipicolinate synthase activity"/>
    <property type="evidence" value="ECO:0007669"/>
    <property type="project" value="TreeGrafter"/>
</dbReference>
<dbReference type="PANTHER" id="PTHR12128">
    <property type="entry name" value="DIHYDRODIPICOLINATE SYNTHASE"/>
    <property type="match status" value="1"/>
</dbReference>
<reference evidence="3" key="1">
    <citation type="journal article" date="2012" name="Nature">
        <title>The oyster genome reveals stress adaptation and complexity of shell formation.</title>
        <authorList>
            <person name="Zhang G."/>
            <person name="Fang X."/>
            <person name="Guo X."/>
            <person name="Li L."/>
            <person name="Luo R."/>
            <person name="Xu F."/>
            <person name="Yang P."/>
            <person name="Zhang L."/>
            <person name="Wang X."/>
            <person name="Qi H."/>
            <person name="Xiong Z."/>
            <person name="Que H."/>
            <person name="Xie Y."/>
            <person name="Holland P.W."/>
            <person name="Paps J."/>
            <person name="Zhu Y."/>
            <person name="Wu F."/>
            <person name="Chen Y."/>
            <person name="Wang J."/>
            <person name="Peng C."/>
            <person name="Meng J."/>
            <person name="Yang L."/>
            <person name="Liu J."/>
            <person name="Wen B."/>
            <person name="Zhang N."/>
            <person name="Huang Z."/>
            <person name="Zhu Q."/>
            <person name="Feng Y."/>
            <person name="Mount A."/>
            <person name="Hedgecock D."/>
            <person name="Xu Z."/>
            <person name="Liu Y."/>
            <person name="Domazet-Loso T."/>
            <person name="Du Y."/>
            <person name="Sun X."/>
            <person name="Zhang S."/>
            <person name="Liu B."/>
            <person name="Cheng P."/>
            <person name="Jiang X."/>
            <person name="Li J."/>
            <person name="Fan D."/>
            <person name="Wang W."/>
            <person name="Fu W."/>
            <person name="Wang T."/>
            <person name="Wang B."/>
            <person name="Zhang J."/>
            <person name="Peng Z."/>
            <person name="Li Y."/>
            <person name="Li N."/>
            <person name="Wang J."/>
            <person name="Chen M."/>
            <person name="He Y."/>
            <person name="Tan F."/>
            <person name="Song X."/>
            <person name="Zheng Q."/>
            <person name="Huang R."/>
            <person name="Yang H."/>
            <person name="Du X."/>
            <person name="Chen L."/>
            <person name="Yang M."/>
            <person name="Gaffney P.M."/>
            <person name="Wang S."/>
            <person name="Luo L."/>
            <person name="She Z."/>
            <person name="Ming Y."/>
            <person name="Huang W."/>
            <person name="Zhang S."/>
            <person name="Huang B."/>
            <person name="Zhang Y."/>
            <person name="Qu T."/>
            <person name="Ni P."/>
            <person name="Miao G."/>
            <person name="Wang J."/>
            <person name="Wang Q."/>
            <person name="Steinberg C.E."/>
            <person name="Wang H."/>
            <person name="Li N."/>
            <person name="Qian L."/>
            <person name="Zhang G."/>
            <person name="Li Y."/>
            <person name="Yang H."/>
            <person name="Liu X."/>
            <person name="Wang J."/>
            <person name="Yin Y."/>
            <person name="Wang J."/>
        </authorList>
    </citation>
    <scope>NUCLEOTIDE SEQUENCE [LARGE SCALE GENOMIC DNA]</scope>
    <source>
        <strain evidence="3">05x7-T-G4-1.051#20</strain>
    </source>
</reference>
<dbReference type="PANTHER" id="PTHR12128:SF66">
    <property type="entry name" value="4-HYDROXY-2-OXOGLUTARATE ALDOLASE, MITOCHONDRIAL"/>
    <property type="match status" value="1"/>
</dbReference>
<dbReference type="GO" id="GO:0005739">
    <property type="term" value="C:mitochondrion"/>
    <property type="evidence" value="ECO:0007669"/>
    <property type="project" value="TreeGrafter"/>
</dbReference>
<dbReference type="InParanoid" id="K1Q307"/>
<keyword evidence="2" id="KW-0456">Lyase</keyword>
<dbReference type="EMBL" id="JH816369">
    <property type="protein sequence ID" value="EKC25769.1"/>
    <property type="molecule type" value="Genomic_DNA"/>
</dbReference>
<comment type="subunit">
    <text evidence="1">Homotetramer.</text>
</comment>
<dbReference type="Pfam" id="PF00701">
    <property type="entry name" value="DHDPS"/>
    <property type="match status" value="1"/>
</dbReference>
<proteinExistence type="predicted"/>
<evidence type="ECO:0000256" key="1">
    <source>
        <dbReference type="ARBA" id="ARBA00011881"/>
    </source>
</evidence>
<sequence>MSSQHNRSEGQWGRCCVGGVCGAANMLGQELCDLEQLYKQGKLKEATNLQQRIVAPNACVTKRFGVPGLKVAMEWFGYYGGPVRSPLQPITMFKIKNPKEKYKTGAEQTQTSTKIEVGSGAKEE</sequence>
<dbReference type="GO" id="GO:0008700">
    <property type="term" value="F:(R,S)-4-hydroxy-2-oxoglutarate aldolase activity"/>
    <property type="evidence" value="ECO:0007669"/>
    <property type="project" value="TreeGrafter"/>
</dbReference>
<dbReference type="Gene3D" id="3.20.20.70">
    <property type="entry name" value="Aldolase class I"/>
    <property type="match status" value="1"/>
</dbReference>
<name>K1Q307_MAGGI</name>
<gene>
    <name evidence="3" type="ORF">CGI_10012398</name>
</gene>